<accession>A0A8J4V9V2</accession>
<dbReference type="Proteomes" id="UP000695562">
    <property type="component" value="Unassembled WGS sequence"/>
</dbReference>
<organism evidence="2 3">
    <name type="scientific">Polysphondylium violaceum</name>
    <dbReference type="NCBI Taxonomy" id="133409"/>
    <lineage>
        <taxon>Eukaryota</taxon>
        <taxon>Amoebozoa</taxon>
        <taxon>Evosea</taxon>
        <taxon>Eumycetozoa</taxon>
        <taxon>Dictyostelia</taxon>
        <taxon>Dictyosteliales</taxon>
        <taxon>Dictyosteliaceae</taxon>
        <taxon>Polysphondylium</taxon>
    </lineage>
</organism>
<reference evidence="2" key="1">
    <citation type="submission" date="2020-01" db="EMBL/GenBank/DDBJ databases">
        <title>Development of genomics and gene disruption for Polysphondylium violaceum indicates a role for the polyketide synthase stlB in stalk morphogenesis.</title>
        <authorList>
            <person name="Narita B."/>
            <person name="Kawabe Y."/>
            <person name="Kin K."/>
            <person name="Saito T."/>
            <person name="Gibbs R."/>
            <person name="Kuspa A."/>
            <person name="Muzny D."/>
            <person name="Queller D."/>
            <person name="Richards S."/>
            <person name="Strassman J."/>
            <person name="Sucgang R."/>
            <person name="Worley K."/>
            <person name="Schaap P."/>
        </authorList>
    </citation>
    <scope>NUCLEOTIDE SEQUENCE</scope>
    <source>
        <strain evidence="2">QSvi11</strain>
    </source>
</reference>
<evidence type="ECO:0000256" key="1">
    <source>
        <dbReference type="SAM" id="SignalP"/>
    </source>
</evidence>
<gene>
    <name evidence="2" type="ORF">CYY_002177</name>
</gene>
<keyword evidence="1" id="KW-0732">Signal</keyword>
<sequence length="105" mass="11982">MKIIILVFALFALFCLVNAGTKEECLVCGTILPSYQQDIHKGMSNSAIIEDILNICTSFEFQQDIDICNKQAHNVTFIQLVKSHINDPCEKFWDCSSDEFYIKIN</sequence>
<protein>
    <recommendedName>
        <fullName evidence="4">Saposin B-type domain-containing protein</fullName>
    </recommendedName>
</protein>
<feature type="signal peptide" evidence="1">
    <location>
        <begin position="1"/>
        <end position="19"/>
    </location>
</feature>
<name>A0A8J4V9V2_9MYCE</name>
<evidence type="ECO:0008006" key="4">
    <source>
        <dbReference type="Google" id="ProtNLM"/>
    </source>
</evidence>
<feature type="chain" id="PRO_5035201824" description="Saposin B-type domain-containing protein" evidence="1">
    <location>
        <begin position="20"/>
        <end position="105"/>
    </location>
</feature>
<dbReference type="AlphaFoldDB" id="A0A8J4V9V2"/>
<comment type="caution">
    <text evidence="2">The sequence shown here is derived from an EMBL/GenBank/DDBJ whole genome shotgun (WGS) entry which is preliminary data.</text>
</comment>
<evidence type="ECO:0000313" key="3">
    <source>
        <dbReference type="Proteomes" id="UP000695562"/>
    </source>
</evidence>
<dbReference type="EMBL" id="AJWJ01000058">
    <property type="protein sequence ID" value="KAF2076499.1"/>
    <property type="molecule type" value="Genomic_DNA"/>
</dbReference>
<proteinExistence type="predicted"/>
<evidence type="ECO:0000313" key="2">
    <source>
        <dbReference type="EMBL" id="KAF2076499.1"/>
    </source>
</evidence>
<keyword evidence="3" id="KW-1185">Reference proteome</keyword>